<protein>
    <recommendedName>
        <fullName evidence="3">Ribbon-helix-helix protein CopG domain-containing protein</fullName>
    </recommendedName>
</protein>
<comment type="caution">
    <text evidence="1">The sequence shown here is derived from an EMBL/GenBank/DDBJ whole genome shotgun (WGS) entry which is preliminary data.</text>
</comment>
<name>A0A2M6XU48_9BACT</name>
<evidence type="ECO:0000313" key="2">
    <source>
        <dbReference type="Proteomes" id="UP000229784"/>
    </source>
</evidence>
<accession>A0A2M6XU48</accession>
<evidence type="ECO:0008006" key="3">
    <source>
        <dbReference type="Google" id="ProtNLM"/>
    </source>
</evidence>
<reference evidence="2" key="1">
    <citation type="submission" date="2017-09" db="EMBL/GenBank/DDBJ databases">
        <title>Depth-based differentiation of microbial function through sediment-hosted aquifers and enrichment of novel symbionts in the deep terrestrial subsurface.</title>
        <authorList>
            <person name="Probst A.J."/>
            <person name="Ladd B."/>
            <person name="Jarett J.K."/>
            <person name="Geller-Mcgrath D.E."/>
            <person name="Sieber C.M.K."/>
            <person name="Emerson J.B."/>
            <person name="Anantharaman K."/>
            <person name="Thomas B.C."/>
            <person name="Malmstrom R."/>
            <person name="Stieglmeier M."/>
            <person name="Klingl A."/>
            <person name="Woyke T."/>
            <person name="Ryan C.M."/>
            <person name="Banfield J.F."/>
        </authorList>
    </citation>
    <scope>NUCLEOTIDE SEQUENCE [LARGE SCALE GENOMIC DNA]</scope>
</reference>
<organism evidence="1 2">
    <name type="scientific">bacterium (Candidatus Gribaldobacteria) CG08_land_8_20_14_0_20_39_15</name>
    <dbReference type="NCBI Taxonomy" id="2014273"/>
    <lineage>
        <taxon>Bacteria</taxon>
        <taxon>Candidatus Gribaldobacteria</taxon>
    </lineage>
</organism>
<evidence type="ECO:0000313" key="1">
    <source>
        <dbReference type="EMBL" id="PIU14681.1"/>
    </source>
</evidence>
<proteinExistence type="predicted"/>
<sequence length="95" mass="11299">MAIQSQAKQNKTHFIFPRELLLEIDKVAGKRKRSAFVIQAAREKLDKQKFDWILRDAAGAWSDKNHPELKTKKDVARYIRNFRKLSDNRLKKLYE</sequence>
<dbReference type="AlphaFoldDB" id="A0A2M6XU48"/>
<dbReference type="EMBL" id="PEXQ01000063">
    <property type="protein sequence ID" value="PIU14681.1"/>
    <property type="molecule type" value="Genomic_DNA"/>
</dbReference>
<gene>
    <name evidence="1" type="ORF">COT20_02590</name>
</gene>
<dbReference type="Proteomes" id="UP000229784">
    <property type="component" value="Unassembled WGS sequence"/>
</dbReference>